<dbReference type="AlphaFoldDB" id="A0AAV4XHU5"/>
<dbReference type="Proteomes" id="UP001054945">
    <property type="component" value="Unassembled WGS sequence"/>
</dbReference>
<name>A0AAV4XHU5_CAEEX</name>
<evidence type="ECO:0000313" key="2">
    <source>
        <dbReference type="Proteomes" id="UP001054945"/>
    </source>
</evidence>
<gene>
    <name evidence="1" type="ORF">CEXT_98531</name>
</gene>
<proteinExistence type="predicted"/>
<reference evidence="1 2" key="1">
    <citation type="submission" date="2021-06" db="EMBL/GenBank/DDBJ databases">
        <title>Caerostris extrusa draft genome.</title>
        <authorList>
            <person name="Kono N."/>
            <person name="Arakawa K."/>
        </authorList>
    </citation>
    <scope>NUCLEOTIDE SEQUENCE [LARGE SCALE GENOMIC DNA]</scope>
</reference>
<evidence type="ECO:0000313" key="1">
    <source>
        <dbReference type="EMBL" id="GIY94213.1"/>
    </source>
</evidence>
<dbReference type="EMBL" id="BPLR01017758">
    <property type="protein sequence ID" value="GIY94213.1"/>
    <property type="molecule type" value="Genomic_DNA"/>
</dbReference>
<keyword evidence="2" id="KW-1185">Reference proteome</keyword>
<organism evidence="1 2">
    <name type="scientific">Caerostris extrusa</name>
    <name type="common">Bark spider</name>
    <name type="synonym">Caerostris bankana</name>
    <dbReference type="NCBI Taxonomy" id="172846"/>
    <lineage>
        <taxon>Eukaryota</taxon>
        <taxon>Metazoa</taxon>
        <taxon>Ecdysozoa</taxon>
        <taxon>Arthropoda</taxon>
        <taxon>Chelicerata</taxon>
        <taxon>Arachnida</taxon>
        <taxon>Araneae</taxon>
        <taxon>Araneomorphae</taxon>
        <taxon>Entelegynae</taxon>
        <taxon>Araneoidea</taxon>
        <taxon>Araneidae</taxon>
        <taxon>Caerostris</taxon>
    </lineage>
</organism>
<accession>A0AAV4XHU5</accession>
<sequence length="111" mass="12617">MMGVTRKLQRRCPESTAGLRSKTAFRVPCLQYDKSGGWNIQRKVEVRDLGIGLELQLHYVSRSINSIAGTPSPAIYLMLDTKLCQPLEQIAVPLDKRRGVFSIHHIQIWDI</sequence>
<comment type="caution">
    <text evidence="1">The sequence shown here is derived from an EMBL/GenBank/DDBJ whole genome shotgun (WGS) entry which is preliminary data.</text>
</comment>
<protein>
    <submittedName>
        <fullName evidence="1">Uncharacterized protein</fullName>
    </submittedName>
</protein>